<sequence length="43" mass="4360">MVGVVVVVVGGVSGTPDVSGLPVEDVIGQRVSQNVTSRILENP</sequence>
<dbReference type="AlphaFoldDB" id="A0A927R8D4"/>
<name>A0A927R8D4_9ACTN</name>
<dbReference type="Proteomes" id="UP000638648">
    <property type="component" value="Unassembled WGS sequence"/>
</dbReference>
<accession>A0A927R8D4</accession>
<organism evidence="1 2">
    <name type="scientific">Actinopolymorpha pittospori</name>
    <dbReference type="NCBI Taxonomy" id="648752"/>
    <lineage>
        <taxon>Bacteria</taxon>
        <taxon>Bacillati</taxon>
        <taxon>Actinomycetota</taxon>
        <taxon>Actinomycetes</taxon>
        <taxon>Propionibacteriales</taxon>
        <taxon>Actinopolymorphaceae</taxon>
        <taxon>Actinopolymorpha</taxon>
    </lineage>
</organism>
<gene>
    <name evidence="1" type="ORF">HEB94_003435</name>
</gene>
<reference evidence="1" key="1">
    <citation type="submission" date="2020-10" db="EMBL/GenBank/DDBJ databases">
        <title>Sequencing the genomes of 1000 actinobacteria strains.</title>
        <authorList>
            <person name="Klenk H.-P."/>
        </authorList>
    </citation>
    <scope>NUCLEOTIDE SEQUENCE</scope>
    <source>
        <strain evidence="1">DSM 45354</strain>
    </source>
</reference>
<comment type="caution">
    <text evidence="1">The sequence shown here is derived from an EMBL/GenBank/DDBJ whole genome shotgun (WGS) entry which is preliminary data.</text>
</comment>
<evidence type="ECO:0000313" key="1">
    <source>
        <dbReference type="EMBL" id="MBE1606587.1"/>
    </source>
</evidence>
<dbReference type="EMBL" id="JADBEM010000001">
    <property type="protein sequence ID" value="MBE1606587.1"/>
    <property type="molecule type" value="Genomic_DNA"/>
</dbReference>
<keyword evidence="2" id="KW-1185">Reference proteome</keyword>
<proteinExistence type="predicted"/>
<evidence type="ECO:0000313" key="2">
    <source>
        <dbReference type="Proteomes" id="UP000638648"/>
    </source>
</evidence>
<protein>
    <submittedName>
        <fullName evidence="1">Uncharacterized protein</fullName>
    </submittedName>
</protein>